<dbReference type="RefSeq" id="WP_116021589.1">
    <property type="nucleotide sequence ID" value="NZ_QTTT01000001.1"/>
</dbReference>
<dbReference type="OrthoDB" id="5244650at2"/>
<keyword evidence="2" id="KW-0812">Transmembrane</keyword>
<keyword evidence="4" id="KW-1185">Reference proteome</keyword>
<gene>
    <name evidence="3" type="ORF">DFJ69_1265</name>
</gene>
<name>A0A3D9SW31_9ACTN</name>
<evidence type="ECO:0000313" key="3">
    <source>
        <dbReference type="EMBL" id="REE95851.1"/>
    </source>
</evidence>
<dbReference type="EMBL" id="QTTT01000001">
    <property type="protein sequence ID" value="REE95851.1"/>
    <property type="molecule type" value="Genomic_DNA"/>
</dbReference>
<dbReference type="InterPro" id="IPR025329">
    <property type="entry name" value="DUF4235"/>
</dbReference>
<accession>A0A3D9SW31</accession>
<feature type="region of interest" description="Disordered" evidence="1">
    <location>
        <begin position="67"/>
        <end position="91"/>
    </location>
</feature>
<sequence length="91" mass="9564">MVYRVMSLVFGVLGGLIAGMLFKRLWKLAAGEDATPDAEDLDRGWVEVMAAAAMQGAILGMVRGASKRASATGKRRKAERKAAKEPAGAAS</sequence>
<evidence type="ECO:0000256" key="2">
    <source>
        <dbReference type="SAM" id="Phobius"/>
    </source>
</evidence>
<feature type="transmembrane region" description="Helical" evidence="2">
    <location>
        <begin position="7"/>
        <end position="26"/>
    </location>
</feature>
<dbReference type="Pfam" id="PF14019">
    <property type="entry name" value="DUF4235"/>
    <property type="match status" value="1"/>
</dbReference>
<feature type="transmembrane region" description="Helical" evidence="2">
    <location>
        <begin position="46"/>
        <end position="66"/>
    </location>
</feature>
<reference evidence="3 4" key="1">
    <citation type="submission" date="2018-08" db="EMBL/GenBank/DDBJ databases">
        <title>Sequencing the genomes of 1000 actinobacteria strains.</title>
        <authorList>
            <person name="Klenk H.-P."/>
        </authorList>
    </citation>
    <scope>NUCLEOTIDE SEQUENCE [LARGE SCALE GENOMIC DNA]</scope>
    <source>
        <strain evidence="3 4">DSM 43927</strain>
    </source>
</reference>
<dbReference type="AlphaFoldDB" id="A0A3D9SW31"/>
<comment type="caution">
    <text evidence="3">The sequence shown here is derived from an EMBL/GenBank/DDBJ whole genome shotgun (WGS) entry which is preliminary data.</text>
</comment>
<evidence type="ECO:0000313" key="4">
    <source>
        <dbReference type="Proteomes" id="UP000256661"/>
    </source>
</evidence>
<protein>
    <submittedName>
        <fullName evidence="3">Uncharacterized protein DUF4235</fullName>
    </submittedName>
</protein>
<proteinExistence type="predicted"/>
<keyword evidence="2" id="KW-0472">Membrane</keyword>
<evidence type="ECO:0000256" key="1">
    <source>
        <dbReference type="SAM" id="MobiDB-lite"/>
    </source>
</evidence>
<dbReference type="Proteomes" id="UP000256661">
    <property type="component" value="Unassembled WGS sequence"/>
</dbReference>
<organism evidence="3 4">
    <name type="scientific">Thermomonospora umbrina</name>
    <dbReference type="NCBI Taxonomy" id="111806"/>
    <lineage>
        <taxon>Bacteria</taxon>
        <taxon>Bacillati</taxon>
        <taxon>Actinomycetota</taxon>
        <taxon>Actinomycetes</taxon>
        <taxon>Streptosporangiales</taxon>
        <taxon>Thermomonosporaceae</taxon>
        <taxon>Thermomonospora</taxon>
    </lineage>
</organism>
<keyword evidence="2" id="KW-1133">Transmembrane helix</keyword>